<keyword evidence="3 7" id="KW-0547">Nucleotide-binding</keyword>
<dbReference type="RefSeq" id="WP_188690200.1">
    <property type="nucleotide sequence ID" value="NZ_BMLY01000001.1"/>
</dbReference>
<evidence type="ECO:0000256" key="4">
    <source>
        <dbReference type="ARBA" id="ARBA00022840"/>
    </source>
</evidence>
<comment type="similarity">
    <text evidence="7">Belongs to the GlnE family.</text>
</comment>
<sequence length="895" mass="101292">MYAVTHTTLGPAIEHSRFLQRLFTRYSGLEAETAAALQQPFSRLQMQSFVADCVNQDEETAKRTLRLLRTHVMARLIGRELAGLSDLDEAVTVVSDLAEVAIETVLAAASKPLHARYGDPIGEDTGQVQQLIVVGMGKLGGRELNVSSDIDLIFVYPEDGETNGARKISNHEYFAMLGKAFIQWIGQQTDEGFVFRVDMRLRPFGDAGPLASSFAALENYLLTQGREWERYAWIKGRPLSGDGDALMQLVRPFVYRKYLDFGAYRSMRELHSQIRHEVTRKDRLDNIKLGPGGIREIEFIGQVFQLIRGGRDRFLQERPTRTILAQLAREGLLPQEAVEELTTAYEFLRNLEHRIMYIDDAQTQMLPTNDQDRARIATSMGYPDWSAFGARLGQIRNAVTRHFEQVFVSPQAEDESHPQSELWQSVQDDGEGVDEGLANLGYQNAAEIHRRLAGMQASSRYQQLSERSRQRMDAILPALLEVAAGYPNPDTTFLRILDLLESIGRRESYLALLAEHPQTLNRLASLYSASPWVAEYLTRHPILLDELLDVRLLYQSPDWVEAGKQLRTQMKDHLDDTEARMDVLRHFQHTQVFRLVAQDIAGNLPLESLSDHLSDLADLCLSVTLEEAWRDMTTRHIETPVFTIIGYGKLGGKELGYGSDLDLVFLYDDPHPDAADIYARYAKRIVSWLSALTSAGQLYEVDLRLRPNGSSGFLVSSIEAFLQYQNESAWMWEHQALTRARYAAGNVALGQRFEDIRIEILRRQRDIASLAGEVVTMRERMLETHPARAEDVKHCRGGIVDIEFIVQFLVLGFASQYADLTANRGNIALLATAASHGLIDAEDAQAARYCYRELRRLQHKSRLNGHKPTEEEFMGLAAPLAAVHKIWRILLKQEI</sequence>
<name>A0ABQ2PJ24_9NEIS</name>
<dbReference type="SUPFAM" id="SSF81301">
    <property type="entry name" value="Nucleotidyltransferase"/>
    <property type="match status" value="2"/>
</dbReference>
<reference evidence="11" key="1">
    <citation type="journal article" date="2019" name="Int. J. Syst. Evol. Microbiol.">
        <title>The Global Catalogue of Microorganisms (GCM) 10K type strain sequencing project: providing services to taxonomists for standard genome sequencing and annotation.</title>
        <authorList>
            <consortium name="The Broad Institute Genomics Platform"/>
            <consortium name="The Broad Institute Genome Sequencing Center for Infectious Disease"/>
            <person name="Wu L."/>
            <person name="Ma J."/>
        </authorList>
    </citation>
    <scope>NUCLEOTIDE SEQUENCE [LARGE SCALE GENOMIC DNA]</scope>
    <source>
        <strain evidence="11">CGMCC 1.8860</strain>
    </source>
</reference>
<dbReference type="Gene3D" id="3.30.460.10">
    <property type="entry name" value="Beta Polymerase, domain 2"/>
    <property type="match status" value="2"/>
</dbReference>
<dbReference type="Proteomes" id="UP000621859">
    <property type="component" value="Unassembled WGS sequence"/>
</dbReference>
<dbReference type="InterPro" id="IPR023057">
    <property type="entry name" value="GlnE"/>
</dbReference>
<dbReference type="Gene3D" id="1.20.120.1510">
    <property type="match status" value="1"/>
</dbReference>
<dbReference type="SUPFAM" id="SSF81593">
    <property type="entry name" value="Nucleotidyltransferase substrate binding subunit/domain"/>
    <property type="match status" value="2"/>
</dbReference>
<comment type="catalytic activity">
    <reaction evidence="7">
        <text>[glutamine synthetase]-O(4)-(5'-adenylyl)-L-tyrosine + phosphate = [glutamine synthetase]-L-tyrosine + ADP</text>
        <dbReference type="Rhea" id="RHEA:43716"/>
        <dbReference type="Rhea" id="RHEA-COMP:10660"/>
        <dbReference type="Rhea" id="RHEA-COMP:10661"/>
        <dbReference type="ChEBI" id="CHEBI:43474"/>
        <dbReference type="ChEBI" id="CHEBI:46858"/>
        <dbReference type="ChEBI" id="CHEBI:83624"/>
        <dbReference type="ChEBI" id="CHEBI:456216"/>
        <dbReference type="EC" id="2.7.7.89"/>
    </reaction>
</comment>
<dbReference type="EC" id="2.7.7.42" evidence="7"/>
<dbReference type="EMBL" id="BMLY01000001">
    <property type="protein sequence ID" value="GGP25376.1"/>
    <property type="molecule type" value="Genomic_DNA"/>
</dbReference>
<evidence type="ECO:0000256" key="2">
    <source>
        <dbReference type="ARBA" id="ARBA00022695"/>
    </source>
</evidence>
<protein>
    <recommendedName>
        <fullName evidence="7">Bifunctional glutamine synthetase adenylyltransferase/adenylyl-removing enzyme</fullName>
    </recommendedName>
    <alternativeName>
        <fullName evidence="7">ATP:glutamine synthetase adenylyltransferase</fullName>
    </alternativeName>
    <alternativeName>
        <fullName evidence="7">ATase</fullName>
    </alternativeName>
    <domain>
        <recommendedName>
            <fullName evidence="7">Glutamine synthetase adenylyl-L-tyrosine phosphorylase</fullName>
            <ecNumber evidence="7">2.7.7.89</ecNumber>
        </recommendedName>
        <alternativeName>
            <fullName evidence="7">Adenylyl removase</fullName>
            <shortName evidence="7">AR</shortName>
            <shortName evidence="7">AT-N</shortName>
        </alternativeName>
    </domain>
    <domain>
        <recommendedName>
            <fullName evidence="7">Glutamine synthetase adenylyl transferase</fullName>
            <ecNumber evidence="7">2.7.7.42</ecNumber>
        </recommendedName>
        <alternativeName>
            <fullName evidence="7">Adenylyl transferase</fullName>
            <shortName evidence="7">AT</shortName>
            <shortName evidence="7">AT-C</shortName>
        </alternativeName>
    </domain>
</protein>
<dbReference type="InterPro" id="IPR043519">
    <property type="entry name" value="NT_sf"/>
</dbReference>
<dbReference type="GO" id="GO:0016779">
    <property type="term" value="F:nucleotidyltransferase activity"/>
    <property type="evidence" value="ECO:0007669"/>
    <property type="project" value="UniProtKB-KW"/>
</dbReference>
<feature type="region of interest" description="Adenylyl removase" evidence="7">
    <location>
        <begin position="1"/>
        <end position="411"/>
    </location>
</feature>
<evidence type="ECO:0000313" key="11">
    <source>
        <dbReference type="Proteomes" id="UP000621859"/>
    </source>
</evidence>
<dbReference type="EC" id="2.7.7.89" evidence="7"/>
<evidence type="ECO:0000256" key="1">
    <source>
        <dbReference type="ARBA" id="ARBA00022679"/>
    </source>
</evidence>
<accession>A0ABQ2PJ24</accession>
<dbReference type="Pfam" id="PF03710">
    <property type="entry name" value="GlnE"/>
    <property type="match status" value="2"/>
</dbReference>
<gene>
    <name evidence="7 10" type="primary">glnE</name>
    <name evidence="10" type="ORF">GCM10010971_11950</name>
</gene>
<feature type="region of interest" description="Adenylyl transferase" evidence="7">
    <location>
        <begin position="419"/>
        <end position="895"/>
    </location>
</feature>
<keyword evidence="6 7" id="KW-0511">Multifunctional enzyme</keyword>
<evidence type="ECO:0000259" key="8">
    <source>
        <dbReference type="Pfam" id="PF03710"/>
    </source>
</evidence>
<keyword evidence="5 7" id="KW-0460">Magnesium</keyword>
<evidence type="ECO:0000259" key="9">
    <source>
        <dbReference type="Pfam" id="PF08335"/>
    </source>
</evidence>
<keyword evidence="2 7" id="KW-0548">Nucleotidyltransferase</keyword>
<dbReference type="Pfam" id="PF08335">
    <property type="entry name" value="GlnD_UR_UTase"/>
    <property type="match status" value="2"/>
</dbReference>
<comment type="function">
    <text evidence="7">Involved in the regulation of glutamine synthetase GlnA, a key enzyme in the process to assimilate ammonia. When cellular nitrogen levels are high, the C-terminal adenylyl transferase (AT) inactivates GlnA by covalent transfer of an adenylyl group from ATP to specific tyrosine residue of GlnA, thus reducing its activity. Conversely, when nitrogen levels are low, the N-terminal adenylyl removase (AR) activates GlnA by removing the adenylyl group by phosphorolysis, increasing its activity. The regulatory region of GlnE binds the signal transduction protein PII (GlnB) which indicates the nitrogen status of the cell.</text>
</comment>
<comment type="cofactor">
    <cofactor evidence="7">
        <name>Mg(2+)</name>
        <dbReference type="ChEBI" id="CHEBI:18420"/>
    </cofactor>
</comment>
<keyword evidence="1 7" id="KW-0808">Transferase</keyword>
<dbReference type="Gene3D" id="1.20.120.330">
    <property type="entry name" value="Nucleotidyltransferases domain 2"/>
    <property type="match status" value="2"/>
</dbReference>
<feature type="domain" description="PII-uridylyltransferase/Glutamine-synthetase adenylyltransferase" evidence="9">
    <location>
        <begin position="784"/>
        <end position="868"/>
    </location>
</feature>
<dbReference type="CDD" id="cd05401">
    <property type="entry name" value="NT_GlnE_GlnD_like"/>
    <property type="match status" value="2"/>
</dbReference>
<keyword evidence="4 7" id="KW-0067">ATP-binding</keyword>
<comment type="caution">
    <text evidence="10">The sequence shown here is derived from an EMBL/GenBank/DDBJ whole genome shotgun (WGS) entry which is preliminary data.</text>
</comment>
<keyword evidence="11" id="KW-1185">Reference proteome</keyword>
<dbReference type="PANTHER" id="PTHR30621">
    <property type="entry name" value="GLUTAMINE SYNTHETASE ADENYLYLTRANSFERASE"/>
    <property type="match status" value="1"/>
</dbReference>
<evidence type="ECO:0000313" key="10">
    <source>
        <dbReference type="EMBL" id="GGP25376.1"/>
    </source>
</evidence>
<dbReference type="InterPro" id="IPR013546">
    <property type="entry name" value="PII_UdlTrfase/GS_AdlTrfase"/>
</dbReference>
<dbReference type="HAMAP" id="MF_00802">
    <property type="entry name" value="GlnE"/>
    <property type="match status" value="1"/>
</dbReference>
<dbReference type="NCBIfam" id="NF008292">
    <property type="entry name" value="PRK11072.1"/>
    <property type="match status" value="1"/>
</dbReference>
<dbReference type="PANTHER" id="PTHR30621:SF0">
    <property type="entry name" value="BIFUNCTIONAL GLUTAMINE SYNTHETASE ADENYLYLTRANSFERASE_ADENYLYL-REMOVING ENZYME"/>
    <property type="match status" value="1"/>
</dbReference>
<comment type="catalytic activity">
    <reaction evidence="7">
        <text>[glutamine synthetase]-L-tyrosine + ATP = [glutamine synthetase]-O(4)-(5'-adenylyl)-L-tyrosine + diphosphate</text>
        <dbReference type="Rhea" id="RHEA:18589"/>
        <dbReference type="Rhea" id="RHEA-COMP:10660"/>
        <dbReference type="Rhea" id="RHEA-COMP:10661"/>
        <dbReference type="ChEBI" id="CHEBI:30616"/>
        <dbReference type="ChEBI" id="CHEBI:33019"/>
        <dbReference type="ChEBI" id="CHEBI:46858"/>
        <dbReference type="ChEBI" id="CHEBI:83624"/>
        <dbReference type="EC" id="2.7.7.42"/>
    </reaction>
</comment>
<proteinExistence type="inferred from homology"/>
<dbReference type="InterPro" id="IPR005190">
    <property type="entry name" value="GlnE_rpt_dom"/>
</dbReference>
<evidence type="ECO:0000256" key="5">
    <source>
        <dbReference type="ARBA" id="ARBA00022842"/>
    </source>
</evidence>
<evidence type="ECO:0000256" key="7">
    <source>
        <dbReference type="HAMAP-Rule" id="MF_00802"/>
    </source>
</evidence>
<feature type="domain" description="PII-uridylyltransferase/Glutamine-synthetase adenylyltransferase" evidence="9">
    <location>
        <begin position="269"/>
        <end position="407"/>
    </location>
</feature>
<feature type="domain" description="Glutamate-ammonia ligase adenylyltransferase repeated" evidence="8">
    <location>
        <begin position="521"/>
        <end position="755"/>
    </location>
</feature>
<evidence type="ECO:0000256" key="3">
    <source>
        <dbReference type="ARBA" id="ARBA00022741"/>
    </source>
</evidence>
<feature type="domain" description="Glutamate-ammonia ligase adenylyltransferase repeated" evidence="8">
    <location>
        <begin position="13"/>
        <end position="244"/>
    </location>
</feature>
<evidence type="ECO:0000256" key="6">
    <source>
        <dbReference type="ARBA" id="ARBA00023268"/>
    </source>
</evidence>
<organism evidence="10 11">
    <name type="scientific">Silvimonas amylolytica</name>
    <dbReference type="NCBI Taxonomy" id="449663"/>
    <lineage>
        <taxon>Bacteria</taxon>
        <taxon>Pseudomonadati</taxon>
        <taxon>Pseudomonadota</taxon>
        <taxon>Betaproteobacteria</taxon>
        <taxon>Neisseriales</taxon>
        <taxon>Chitinibacteraceae</taxon>
        <taxon>Silvimonas</taxon>
    </lineage>
</organism>